<dbReference type="InterPro" id="IPR035901">
    <property type="entry name" value="GIY-YIG_endonuc_sf"/>
</dbReference>
<dbReference type="AlphaFoldDB" id="A0A9W4JBR3"/>
<feature type="compositionally biased region" description="Basic and acidic residues" evidence="10">
    <location>
        <begin position="90"/>
        <end position="108"/>
    </location>
</feature>
<protein>
    <recommendedName>
        <fullName evidence="11">GIY-YIG domain-containing protein</fullName>
    </recommendedName>
</protein>
<comment type="subcellular location">
    <subcellularLocation>
        <location evidence="9">Nucleus</location>
    </subcellularLocation>
</comment>
<name>A0A9W4JBR3_9EURO</name>
<gene>
    <name evidence="12" type="ORF">PSALAMII_LOCUS6679</name>
</gene>
<evidence type="ECO:0000256" key="6">
    <source>
        <dbReference type="ARBA" id="ARBA00023172"/>
    </source>
</evidence>
<dbReference type="Pfam" id="PF01541">
    <property type="entry name" value="GIY-YIG"/>
    <property type="match status" value="1"/>
</dbReference>
<dbReference type="HAMAP" id="MF_03100">
    <property type="entry name" value="Endonuc_su_Slx1"/>
    <property type="match status" value="1"/>
</dbReference>
<keyword evidence="4" id="KW-0862">Zinc</keyword>
<evidence type="ECO:0000256" key="10">
    <source>
        <dbReference type="SAM" id="MobiDB-lite"/>
    </source>
</evidence>
<organism evidence="12 13">
    <name type="scientific">Penicillium salamii</name>
    <dbReference type="NCBI Taxonomy" id="1612424"/>
    <lineage>
        <taxon>Eukaryota</taxon>
        <taxon>Fungi</taxon>
        <taxon>Dikarya</taxon>
        <taxon>Ascomycota</taxon>
        <taxon>Pezizomycotina</taxon>
        <taxon>Eurotiomycetes</taxon>
        <taxon>Eurotiomycetidae</taxon>
        <taxon>Eurotiales</taxon>
        <taxon>Aspergillaceae</taxon>
        <taxon>Penicillium</taxon>
    </lineage>
</organism>
<dbReference type="PANTHER" id="PTHR20208">
    <property type="entry name" value="STRUCTURE-SPECIFIC ENDONUCLEASE SUBUNIT SLX1"/>
    <property type="match status" value="1"/>
</dbReference>
<dbReference type="InterPro" id="IPR000305">
    <property type="entry name" value="GIY-YIG_endonuc"/>
</dbReference>
<keyword evidence="5 9" id="KW-0378">Hydrolase</keyword>
<dbReference type="GO" id="GO:0008270">
    <property type="term" value="F:zinc ion binding"/>
    <property type="evidence" value="ECO:0007669"/>
    <property type="project" value="UniProtKB-KW"/>
</dbReference>
<sequence>MDGPEPKPIPAYYCCYLLRSTVRHASLYIGSTPNPIRRLSQHNGVAKGGAKRTARDKLRPWEMSLVVEGFMSRVSALQFEWAWQHPEKSRHLEPEDESKAKVNVDPKTGKPKAKPRSRARRSLTAHLEDLHSLLRSTCFSSGPLRVRFFRADVYRVWRAWNDRVDSRLPPNIKIILDGDNLATVPNAKQTGEIEPAGCINNLSVDYTRLEDYLEKSMFMLEDPDDLQCTVCKKPVIPTADQIVVCPHSNCRGTSHLLCLSSKLLDATGEPDLLVPTRGTCPLCKNAVQWPTIMRELTFRNRAEKEACAILRKKDKRLRKESAAEIISAAQGTRGTSIEPRTQLEEPAQDELSSNWFEQLDLESDSDFEGRQKHHSNDPPSKLEVVIEDSDWDDAELVE</sequence>
<keyword evidence="2 9" id="KW-0255">Endonuclease</keyword>
<feature type="compositionally biased region" description="Basic and acidic residues" evidence="10">
    <location>
        <begin position="367"/>
        <end position="376"/>
    </location>
</feature>
<comment type="similarity">
    <text evidence="9">Belongs to the SLX1 family.</text>
</comment>
<keyword evidence="13" id="KW-1185">Reference proteome</keyword>
<keyword evidence="4" id="KW-0863">Zinc-finger</keyword>
<evidence type="ECO:0000259" key="11">
    <source>
        <dbReference type="PROSITE" id="PS50164"/>
    </source>
</evidence>
<reference evidence="12" key="1">
    <citation type="submission" date="2021-07" db="EMBL/GenBank/DDBJ databases">
        <authorList>
            <person name="Branca A.L. A."/>
        </authorList>
    </citation>
    <scope>NUCLEOTIDE SEQUENCE</scope>
</reference>
<dbReference type="InterPro" id="IPR050381">
    <property type="entry name" value="SLX1_endonuclease"/>
</dbReference>
<feature type="domain" description="GIY-YIG" evidence="11">
    <location>
        <begin position="11"/>
        <end position="93"/>
    </location>
</feature>
<evidence type="ECO:0000256" key="5">
    <source>
        <dbReference type="ARBA" id="ARBA00022801"/>
    </source>
</evidence>
<dbReference type="PANTHER" id="PTHR20208:SF10">
    <property type="entry name" value="STRUCTURE-SPECIFIC ENDONUCLEASE SUBUNIT SLX1"/>
    <property type="match status" value="1"/>
</dbReference>
<dbReference type="GO" id="GO:0008821">
    <property type="term" value="F:crossover junction DNA endonuclease activity"/>
    <property type="evidence" value="ECO:0007669"/>
    <property type="project" value="TreeGrafter"/>
</dbReference>
<keyword evidence="3 9" id="KW-0227">DNA damage</keyword>
<dbReference type="Proteomes" id="UP001152649">
    <property type="component" value="Unassembled WGS sequence"/>
</dbReference>
<accession>A0A9W4JBR3</accession>
<dbReference type="EMBL" id="CAJVPG010000310">
    <property type="protein sequence ID" value="CAG8390333.1"/>
    <property type="molecule type" value="Genomic_DNA"/>
</dbReference>
<feature type="compositionally biased region" description="Polar residues" evidence="10">
    <location>
        <begin position="329"/>
        <end position="339"/>
    </location>
</feature>
<evidence type="ECO:0000256" key="1">
    <source>
        <dbReference type="ARBA" id="ARBA00022722"/>
    </source>
</evidence>
<comment type="cofactor">
    <cofactor evidence="9">
        <name>a divalent metal cation</name>
        <dbReference type="ChEBI" id="CHEBI:60240"/>
    </cofactor>
</comment>
<dbReference type="SUPFAM" id="SSF82771">
    <property type="entry name" value="GIY-YIG endonuclease"/>
    <property type="match status" value="1"/>
</dbReference>
<keyword evidence="1 9" id="KW-0540">Nuclease</keyword>
<dbReference type="Gene3D" id="3.30.40.10">
    <property type="entry name" value="Zinc/RING finger domain, C3HC4 (zinc finger)"/>
    <property type="match status" value="1"/>
</dbReference>
<feature type="compositionally biased region" description="Acidic residues" evidence="10">
    <location>
        <begin position="385"/>
        <end position="398"/>
    </location>
</feature>
<dbReference type="GO" id="GO:0017108">
    <property type="term" value="F:5'-flap endonuclease activity"/>
    <property type="evidence" value="ECO:0007669"/>
    <property type="project" value="InterPro"/>
</dbReference>
<keyword evidence="6 9" id="KW-0233">DNA recombination</keyword>
<dbReference type="Gene3D" id="3.40.1440.10">
    <property type="entry name" value="GIY-YIG endonuclease"/>
    <property type="match status" value="1"/>
</dbReference>
<dbReference type="InterPro" id="IPR013083">
    <property type="entry name" value="Znf_RING/FYVE/PHD"/>
</dbReference>
<comment type="subunit">
    <text evidence="9">Forms a heterodimer with SLX4.</text>
</comment>
<dbReference type="Pfam" id="PF21202">
    <property type="entry name" value="SLX1_C"/>
    <property type="match status" value="1"/>
</dbReference>
<feature type="region of interest" description="Disordered" evidence="10">
    <location>
        <begin position="90"/>
        <end position="121"/>
    </location>
</feature>
<dbReference type="InterPro" id="IPR027520">
    <property type="entry name" value="Slx1"/>
</dbReference>
<dbReference type="PROSITE" id="PS50164">
    <property type="entry name" value="GIY_YIG"/>
    <property type="match status" value="1"/>
</dbReference>
<dbReference type="FunFam" id="3.40.1440.10:FF:000006">
    <property type="entry name" value="Structure-specific endonuclease subunit SLX1"/>
    <property type="match status" value="1"/>
</dbReference>
<comment type="caution">
    <text evidence="12">The sequence shown here is derived from an EMBL/GenBank/DDBJ whole genome shotgun (WGS) entry which is preliminary data.</text>
</comment>
<evidence type="ECO:0000256" key="7">
    <source>
        <dbReference type="ARBA" id="ARBA00023204"/>
    </source>
</evidence>
<proteinExistence type="inferred from homology"/>
<dbReference type="GO" id="GO:0000724">
    <property type="term" value="P:double-strand break repair via homologous recombination"/>
    <property type="evidence" value="ECO:0007669"/>
    <property type="project" value="TreeGrafter"/>
</dbReference>
<evidence type="ECO:0000256" key="8">
    <source>
        <dbReference type="ARBA" id="ARBA00023242"/>
    </source>
</evidence>
<keyword evidence="4" id="KW-0479">Metal-binding</keyword>
<comment type="caution">
    <text evidence="9">Lacks conserved residue(s) required for the propagation of feature annotation.</text>
</comment>
<evidence type="ECO:0000313" key="13">
    <source>
        <dbReference type="Proteomes" id="UP001152649"/>
    </source>
</evidence>
<keyword evidence="8 9" id="KW-0539">Nucleus</keyword>
<evidence type="ECO:0000256" key="3">
    <source>
        <dbReference type="ARBA" id="ARBA00022763"/>
    </source>
</evidence>
<evidence type="ECO:0000256" key="4">
    <source>
        <dbReference type="ARBA" id="ARBA00022771"/>
    </source>
</evidence>
<dbReference type="GO" id="GO:0033557">
    <property type="term" value="C:Slx1-Slx4 complex"/>
    <property type="evidence" value="ECO:0007669"/>
    <property type="project" value="UniProtKB-UniRule"/>
</dbReference>
<feature type="region of interest" description="Disordered" evidence="10">
    <location>
        <begin position="329"/>
        <end position="398"/>
    </location>
</feature>
<evidence type="ECO:0000256" key="9">
    <source>
        <dbReference type="HAMAP-Rule" id="MF_03100"/>
    </source>
</evidence>
<comment type="function">
    <text evidence="9">Catalytic subunit of the SLX1-SLX4 structure-specific endonuclease that resolves DNA secondary structures generated during DNA repair and recombination. Has endonuclease activity towards branched DNA substrates, introducing single-strand cuts in duplex DNA close to junctions with ss-DNA.</text>
</comment>
<dbReference type="CDD" id="cd10455">
    <property type="entry name" value="GIY-YIG_SLX1"/>
    <property type="match status" value="1"/>
</dbReference>
<dbReference type="OrthoDB" id="24645at2759"/>
<evidence type="ECO:0000313" key="12">
    <source>
        <dbReference type="EMBL" id="CAG8390333.1"/>
    </source>
</evidence>
<keyword evidence="7 9" id="KW-0234">DNA repair</keyword>
<evidence type="ECO:0000256" key="2">
    <source>
        <dbReference type="ARBA" id="ARBA00022759"/>
    </source>
</evidence>
<dbReference type="InterPro" id="IPR048749">
    <property type="entry name" value="SLX1_C"/>
</dbReference>
<feature type="compositionally biased region" description="Basic residues" evidence="10">
    <location>
        <begin position="109"/>
        <end position="121"/>
    </location>
</feature>